<feature type="region of interest" description="Disordered" evidence="1">
    <location>
        <begin position="128"/>
        <end position="153"/>
    </location>
</feature>
<keyword evidence="4" id="KW-1185">Reference proteome</keyword>
<name>A0AAV6UML5_9ARAC</name>
<keyword evidence="2" id="KW-1133">Transmembrane helix</keyword>
<evidence type="ECO:0000313" key="3">
    <source>
        <dbReference type="EMBL" id="KAG8185372.1"/>
    </source>
</evidence>
<evidence type="ECO:0000256" key="1">
    <source>
        <dbReference type="SAM" id="MobiDB-lite"/>
    </source>
</evidence>
<comment type="caution">
    <text evidence="3">The sequence shown here is derived from an EMBL/GenBank/DDBJ whole genome shotgun (WGS) entry which is preliminary data.</text>
</comment>
<keyword evidence="2" id="KW-0472">Membrane</keyword>
<sequence length="181" mass="19936">MEMDTDMEIMDGDILDSPATNILEIIKILAEEEDMKVTAFGTKKGLSILVAFVLIGVALVQPLAWGLATGLIIGSILVTFVCWEQKSVVEVIVNMPPEKQMELIQKILNTGIELSKLTPTSWLLRAPVPQSTDSKEKLDEPEKEPNDDHMVTLPNGKVATKEKILLALRDCLGKDMGMSVY</sequence>
<dbReference type="AlphaFoldDB" id="A0AAV6UML5"/>
<keyword evidence="2" id="KW-0812">Transmembrane</keyword>
<dbReference type="Proteomes" id="UP000827092">
    <property type="component" value="Unassembled WGS sequence"/>
</dbReference>
<feature type="transmembrane region" description="Helical" evidence="2">
    <location>
        <begin position="45"/>
        <end position="65"/>
    </location>
</feature>
<accession>A0AAV6UML5</accession>
<proteinExistence type="predicted"/>
<reference evidence="3 4" key="1">
    <citation type="journal article" date="2022" name="Nat. Ecol. Evol.">
        <title>A masculinizing supergene underlies an exaggerated male reproductive morph in a spider.</title>
        <authorList>
            <person name="Hendrickx F."/>
            <person name="De Corte Z."/>
            <person name="Sonet G."/>
            <person name="Van Belleghem S.M."/>
            <person name="Kostlbacher S."/>
            <person name="Vangestel C."/>
        </authorList>
    </citation>
    <scope>NUCLEOTIDE SEQUENCE [LARGE SCALE GENOMIC DNA]</scope>
    <source>
        <strain evidence="3">W744_W776</strain>
    </source>
</reference>
<evidence type="ECO:0000256" key="2">
    <source>
        <dbReference type="SAM" id="Phobius"/>
    </source>
</evidence>
<evidence type="ECO:0000313" key="4">
    <source>
        <dbReference type="Proteomes" id="UP000827092"/>
    </source>
</evidence>
<feature type="compositionally biased region" description="Basic and acidic residues" evidence="1">
    <location>
        <begin position="133"/>
        <end position="150"/>
    </location>
</feature>
<gene>
    <name evidence="3" type="ORF">JTE90_023118</name>
</gene>
<protein>
    <submittedName>
        <fullName evidence="3">Uncharacterized protein</fullName>
    </submittedName>
</protein>
<dbReference type="EMBL" id="JAFNEN010000337">
    <property type="protein sequence ID" value="KAG8185372.1"/>
    <property type="molecule type" value="Genomic_DNA"/>
</dbReference>
<organism evidence="3 4">
    <name type="scientific">Oedothorax gibbosus</name>
    <dbReference type="NCBI Taxonomy" id="931172"/>
    <lineage>
        <taxon>Eukaryota</taxon>
        <taxon>Metazoa</taxon>
        <taxon>Ecdysozoa</taxon>
        <taxon>Arthropoda</taxon>
        <taxon>Chelicerata</taxon>
        <taxon>Arachnida</taxon>
        <taxon>Araneae</taxon>
        <taxon>Araneomorphae</taxon>
        <taxon>Entelegynae</taxon>
        <taxon>Araneoidea</taxon>
        <taxon>Linyphiidae</taxon>
        <taxon>Erigoninae</taxon>
        <taxon>Oedothorax</taxon>
    </lineage>
</organism>